<keyword evidence="2" id="KW-1185">Reference proteome</keyword>
<evidence type="ECO:0000313" key="2">
    <source>
        <dbReference type="Proteomes" id="UP000475862"/>
    </source>
</evidence>
<dbReference type="Proteomes" id="UP000475862">
    <property type="component" value="Unassembled WGS sequence"/>
</dbReference>
<proteinExistence type="predicted"/>
<sequence length="172" mass="20171">MNDLSDISDPDELSTISPKRLNPKGKYIYSRQKIMVINLYKDILMKSPDIKYEDLVTNLSKALGLGRETISKTIAEYRRTNTVSSPNKKRVKSSLFDKIDDLDRNGLRQKIHSFWLRRELPTIDKILIAVNEDPSLPNFKRSTLYSTIKKLHFVFEKRKRCSVLTEREDYIF</sequence>
<comment type="caution">
    <text evidence="1">The sequence shown here is derived from an EMBL/GenBank/DDBJ whole genome shotgun (WGS) entry which is preliminary data.</text>
</comment>
<gene>
    <name evidence="1" type="ORF">AGLY_017344</name>
</gene>
<evidence type="ECO:0000313" key="1">
    <source>
        <dbReference type="EMBL" id="KAE9522255.1"/>
    </source>
</evidence>
<accession>A0A6G0SVY6</accession>
<reference evidence="1 2" key="1">
    <citation type="submission" date="2019-08" db="EMBL/GenBank/DDBJ databases">
        <title>The genome of the soybean aphid Biotype 1, its phylome, world population structure and adaptation to the North American continent.</title>
        <authorList>
            <person name="Giordano R."/>
            <person name="Donthu R.K."/>
            <person name="Hernandez A.G."/>
            <person name="Wright C.L."/>
            <person name="Zimin A.V."/>
        </authorList>
    </citation>
    <scope>NUCLEOTIDE SEQUENCE [LARGE SCALE GENOMIC DNA]</scope>
    <source>
        <tissue evidence="1">Whole aphids</tissue>
    </source>
</reference>
<protein>
    <submittedName>
        <fullName evidence="1">Uncharacterized protein</fullName>
    </submittedName>
</protein>
<organism evidence="1 2">
    <name type="scientific">Aphis glycines</name>
    <name type="common">Soybean aphid</name>
    <dbReference type="NCBI Taxonomy" id="307491"/>
    <lineage>
        <taxon>Eukaryota</taxon>
        <taxon>Metazoa</taxon>
        <taxon>Ecdysozoa</taxon>
        <taxon>Arthropoda</taxon>
        <taxon>Hexapoda</taxon>
        <taxon>Insecta</taxon>
        <taxon>Pterygota</taxon>
        <taxon>Neoptera</taxon>
        <taxon>Paraneoptera</taxon>
        <taxon>Hemiptera</taxon>
        <taxon>Sternorrhyncha</taxon>
        <taxon>Aphidomorpha</taxon>
        <taxon>Aphidoidea</taxon>
        <taxon>Aphididae</taxon>
        <taxon>Aphidini</taxon>
        <taxon>Aphis</taxon>
        <taxon>Aphis</taxon>
    </lineage>
</organism>
<dbReference type="AlphaFoldDB" id="A0A6G0SVY6"/>
<name>A0A6G0SVY6_APHGL</name>
<dbReference type="OrthoDB" id="6619972at2759"/>
<dbReference type="EMBL" id="VYZN01001440">
    <property type="protein sequence ID" value="KAE9522255.1"/>
    <property type="molecule type" value="Genomic_DNA"/>
</dbReference>